<feature type="compositionally biased region" description="Low complexity" evidence="1">
    <location>
        <begin position="196"/>
        <end position="212"/>
    </location>
</feature>
<evidence type="ECO:0000313" key="4">
    <source>
        <dbReference type="Proteomes" id="UP000295818"/>
    </source>
</evidence>
<evidence type="ECO:0000256" key="2">
    <source>
        <dbReference type="SAM" id="Phobius"/>
    </source>
</evidence>
<evidence type="ECO:0000313" key="3">
    <source>
        <dbReference type="EMBL" id="TCO31981.1"/>
    </source>
</evidence>
<accession>A0ABY2BUL4</accession>
<keyword evidence="4" id="KW-1185">Reference proteome</keyword>
<dbReference type="EMBL" id="SLWM01000001">
    <property type="protein sequence ID" value="TCO31981.1"/>
    <property type="molecule type" value="Genomic_DNA"/>
</dbReference>
<comment type="caution">
    <text evidence="3">The sequence shown here is derived from an EMBL/GenBank/DDBJ whole genome shotgun (WGS) entry which is preliminary data.</text>
</comment>
<feature type="transmembrane region" description="Helical" evidence="2">
    <location>
        <begin position="17"/>
        <end position="40"/>
    </location>
</feature>
<sequence length="242" mass="25680">MTTYPGQPAAPAPRRTLTWLAIASFVIGLVLAGFFVWRIVETAPRSPERIGTSGTVRLEEDGLTIYSSQPVLRPPCEVKDSSGADVPLESPTGSETITVNNNTWYVIARSVETVPPGEYVVSCADDDTGASYGVGPRMSILGFVGAIFGLLGSLLVFIGLGVVLLIVGAVKRRKANRPGNTFPGGPGGYPYPGQQPPGYQQPGYPQQGYQQPGQPPQGYPPPGSYNPGPNPDRPNDDRPQDT</sequence>
<protein>
    <submittedName>
        <fullName evidence="3">Uncharacterized protein</fullName>
    </submittedName>
</protein>
<keyword evidence="2" id="KW-1133">Transmembrane helix</keyword>
<gene>
    <name evidence="3" type="ORF">EV644_101624</name>
</gene>
<evidence type="ECO:0000256" key="1">
    <source>
        <dbReference type="SAM" id="MobiDB-lite"/>
    </source>
</evidence>
<reference evidence="3 4" key="1">
    <citation type="journal article" date="2015" name="Stand. Genomic Sci.">
        <title>Genomic Encyclopedia of Bacterial and Archaeal Type Strains, Phase III: the genomes of soil and plant-associated and newly described type strains.</title>
        <authorList>
            <person name="Whitman W.B."/>
            <person name="Woyke T."/>
            <person name="Klenk H.P."/>
            <person name="Zhou Y."/>
            <person name="Lilburn T.G."/>
            <person name="Beck B.J."/>
            <person name="De Vos P."/>
            <person name="Vandamme P."/>
            <person name="Eisen J.A."/>
            <person name="Garrity G."/>
            <person name="Hugenholtz P."/>
            <person name="Kyrpides N.C."/>
        </authorList>
    </citation>
    <scope>NUCLEOTIDE SEQUENCE [LARGE SCALE GENOMIC DNA]</scope>
    <source>
        <strain evidence="3 4">VKM Ac-2538</strain>
    </source>
</reference>
<dbReference type="Proteomes" id="UP000295818">
    <property type="component" value="Unassembled WGS sequence"/>
</dbReference>
<feature type="transmembrane region" description="Helical" evidence="2">
    <location>
        <begin position="140"/>
        <end position="167"/>
    </location>
</feature>
<keyword evidence="2" id="KW-0812">Transmembrane</keyword>
<feature type="region of interest" description="Disordered" evidence="1">
    <location>
        <begin position="175"/>
        <end position="242"/>
    </location>
</feature>
<feature type="compositionally biased region" description="Basic and acidic residues" evidence="1">
    <location>
        <begin position="233"/>
        <end position="242"/>
    </location>
</feature>
<proteinExistence type="predicted"/>
<keyword evidence="2" id="KW-0472">Membrane</keyword>
<feature type="compositionally biased region" description="Pro residues" evidence="1">
    <location>
        <begin position="213"/>
        <end position="232"/>
    </location>
</feature>
<name>A0ABY2BUL4_9ACTN</name>
<organism evidence="3 4">
    <name type="scientific">Kribbella orskensis</name>
    <dbReference type="NCBI Taxonomy" id="2512216"/>
    <lineage>
        <taxon>Bacteria</taxon>
        <taxon>Bacillati</taxon>
        <taxon>Actinomycetota</taxon>
        <taxon>Actinomycetes</taxon>
        <taxon>Propionibacteriales</taxon>
        <taxon>Kribbellaceae</taxon>
        <taxon>Kribbella</taxon>
    </lineage>
</organism>
<dbReference type="RefSeq" id="WP_199239608.1">
    <property type="nucleotide sequence ID" value="NZ_SLWM01000001.1"/>
</dbReference>